<evidence type="ECO:0000313" key="5">
    <source>
        <dbReference type="Proteomes" id="UP000198412"/>
    </source>
</evidence>
<dbReference type="InterPro" id="IPR026444">
    <property type="entry name" value="Secre_tail"/>
</dbReference>
<feature type="domain" description="Secretion system C-terminal sorting" evidence="3">
    <location>
        <begin position="443"/>
        <end position="515"/>
    </location>
</feature>
<dbReference type="AlphaFoldDB" id="A0A238VXT5"/>
<dbReference type="Pfam" id="PF18962">
    <property type="entry name" value="Por_Secre_tail"/>
    <property type="match status" value="1"/>
</dbReference>
<evidence type="ECO:0000259" key="3">
    <source>
        <dbReference type="Pfam" id="PF18962"/>
    </source>
</evidence>
<proteinExistence type="predicted"/>
<protein>
    <submittedName>
        <fullName evidence="4">Por secretion system C-terminal sorting domain-containing protein</fullName>
    </submittedName>
</protein>
<evidence type="ECO:0000256" key="1">
    <source>
        <dbReference type="ARBA" id="ARBA00022729"/>
    </source>
</evidence>
<feature type="chain" id="PRO_5013031598" evidence="2">
    <location>
        <begin position="23"/>
        <end position="516"/>
    </location>
</feature>
<evidence type="ECO:0000256" key="2">
    <source>
        <dbReference type="SAM" id="SignalP"/>
    </source>
</evidence>
<dbReference type="RefSeq" id="WP_089377411.1">
    <property type="nucleotide sequence ID" value="NZ_FZNX01000001.1"/>
</dbReference>
<accession>A0A238VXT5</accession>
<gene>
    <name evidence="4" type="ORF">SAMN04488111_1128</name>
</gene>
<feature type="signal peptide" evidence="2">
    <location>
        <begin position="1"/>
        <end position="22"/>
    </location>
</feature>
<dbReference type="NCBIfam" id="TIGR04183">
    <property type="entry name" value="Por_Secre_tail"/>
    <property type="match status" value="1"/>
</dbReference>
<dbReference type="EMBL" id="FZNX01000001">
    <property type="protein sequence ID" value="SNR38663.1"/>
    <property type="molecule type" value="Genomic_DNA"/>
</dbReference>
<organism evidence="4 5">
    <name type="scientific">Lutibacter flavus</name>
    <dbReference type="NCBI Taxonomy" id="691689"/>
    <lineage>
        <taxon>Bacteria</taxon>
        <taxon>Pseudomonadati</taxon>
        <taxon>Bacteroidota</taxon>
        <taxon>Flavobacteriia</taxon>
        <taxon>Flavobacteriales</taxon>
        <taxon>Flavobacteriaceae</taxon>
        <taxon>Lutibacter</taxon>
    </lineage>
</organism>
<keyword evidence="5" id="KW-1185">Reference proteome</keyword>
<dbReference type="OrthoDB" id="9765926at2"/>
<evidence type="ECO:0000313" key="4">
    <source>
        <dbReference type="EMBL" id="SNR38663.1"/>
    </source>
</evidence>
<name>A0A238VXT5_9FLAO</name>
<reference evidence="5" key="1">
    <citation type="submission" date="2017-06" db="EMBL/GenBank/DDBJ databases">
        <authorList>
            <person name="Varghese N."/>
            <person name="Submissions S."/>
        </authorList>
    </citation>
    <scope>NUCLEOTIDE SEQUENCE [LARGE SCALE GENOMIC DNA]</scope>
    <source>
        <strain evidence="5">DSM 27993</strain>
    </source>
</reference>
<sequence length="516" mass="54418">MKKNIFITAILCFFLNITFINAQKSLTASSAQGTATSNTAVNVWNTVASTTLNLTAGVKVLVEATIEVQVTSGNSDINTQFRLTDGTNFGQIISRYVATKTYTDKGIVAISFIFDYGAGFTGSKTFSLEQAKTTTGVSKIFTSKAEITAIEIASSNVSLPNGQATTVSVSTASSTYVAAANTNSIVLEKPADIYIVSTFSTRAANAPAVGAWSLQESIDNSTFTDIPNSQITRSIIAANENGNGAATLVTLIKNKPAGNYYFRLAHKVNSGIDIITSGATISAVVLRSTIATGDDVFPAYSDSPPSATSTLNSYSDIATASITAPTNGFTDNMFFMHATYNMSASGANIEYATYKFGSSAGTLPLFEIQRYVLNGTTGSGGLIGIVSGINEGTSFNASFQHKNSGATGTLTTSNVGTIGFFLNSDPFSTLSIEEDILNTNISIYPNPAQEQCYISNNVTDGETSFKFYTLTGQLVHSINVLPKTNTKVNVTGWASGIYIMKATNNGVNIAKKLIID</sequence>
<keyword evidence="1 2" id="KW-0732">Signal</keyword>
<dbReference type="Proteomes" id="UP000198412">
    <property type="component" value="Unassembled WGS sequence"/>
</dbReference>